<dbReference type="PANTHER" id="PTHR11575">
    <property type="entry name" value="5'-NUCLEOTIDASE-RELATED"/>
    <property type="match status" value="1"/>
</dbReference>
<dbReference type="InterPro" id="IPR036907">
    <property type="entry name" value="5'-Nucleotdase_C_sf"/>
</dbReference>
<dbReference type="EMBL" id="VSSQ01037797">
    <property type="protein sequence ID" value="MPM90581.1"/>
    <property type="molecule type" value="Genomic_DNA"/>
</dbReference>
<dbReference type="GO" id="GO:0008768">
    <property type="term" value="F:UDP-sugar diphosphatase activity"/>
    <property type="evidence" value="ECO:0007669"/>
    <property type="project" value="TreeGrafter"/>
</dbReference>
<dbReference type="PANTHER" id="PTHR11575:SF24">
    <property type="entry name" value="5'-NUCLEOTIDASE"/>
    <property type="match status" value="1"/>
</dbReference>
<evidence type="ECO:0000313" key="2">
    <source>
        <dbReference type="EMBL" id="MPM90581.1"/>
    </source>
</evidence>
<dbReference type="InterPro" id="IPR029052">
    <property type="entry name" value="Metallo-depent_PP-like"/>
</dbReference>
<dbReference type="PRINTS" id="PR01607">
    <property type="entry name" value="APYRASEFAMLY"/>
</dbReference>
<proteinExistence type="predicted"/>
<dbReference type="SUPFAM" id="SSF56300">
    <property type="entry name" value="Metallo-dependent phosphatases"/>
    <property type="match status" value="1"/>
</dbReference>
<accession>A0A645DMU2</accession>
<dbReference type="InterPro" id="IPR008334">
    <property type="entry name" value="5'-Nucleotdase_C"/>
</dbReference>
<feature type="domain" description="5'-Nucleotidase C-terminal" evidence="1">
    <location>
        <begin position="124"/>
        <end position="282"/>
    </location>
</feature>
<dbReference type="InterPro" id="IPR006179">
    <property type="entry name" value="5_nucleotidase/apyrase"/>
</dbReference>
<reference evidence="2" key="1">
    <citation type="submission" date="2019-08" db="EMBL/GenBank/DDBJ databases">
        <authorList>
            <person name="Kucharzyk K."/>
            <person name="Murdoch R.W."/>
            <person name="Higgins S."/>
            <person name="Loffler F."/>
        </authorList>
    </citation>
    <scope>NUCLEOTIDE SEQUENCE</scope>
</reference>
<sequence length="321" mass="34502">MPVLERFSAEVDVVISGHTHQPYLCEYRHLNPAKPFLLSSAGHYGTVLTEVVLTVDTRKRRVADKKARQIIVQGEAIASERAQVPLQPQFPVFAADKAVGELVSFYGKAAEPLAAKSSGVIAASASRALGPAGESVLGRMVADSMLHATRDAAAGGAQIAFMNSGGVRADLVPASNSGEVSYGQLYAVLPFGNHLVVQSYSGAQLRRLLEQQFASGTNTVTQPRILQVSDGFSYAFDLSQPEGRRIQNMRLGDMPIENEAIYRVAIQSYLSTGGDNFPVFTEGRDAMGGMLDLDALVGYLSESDFGQPMPLPTRSRIVRVN</sequence>
<dbReference type="GO" id="GO:0009166">
    <property type="term" value="P:nucleotide catabolic process"/>
    <property type="evidence" value="ECO:0007669"/>
    <property type="project" value="InterPro"/>
</dbReference>
<dbReference type="Pfam" id="PF02872">
    <property type="entry name" value="5_nucleotid_C"/>
    <property type="match status" value="1"/>
</dbReference>
<gene>
    <name evidence="2" type="primary">yfkN_22</name>
    <name evidence="2" type="ORF">SDC9_137702</name>
</gene>
<organism evidence="2">
    <name type="scientific">bioreactor metagenome</name>
    <dbReference type="NCBI Taxonomy" id="1076179"/>
    <lineage>
        <taxon>unclassified sequences</taxon>
        <taxon>metagenomes</taxon>
        <taxon>ecological metagenomes</taxon>
    </lineage>
</organism>
<protein>
    <submittedName>
        <fullName evidence="2">Trifunctional nucleotide phosphoesterase protein YfkN</fullName>
    </submittedName>
</protein>
<dbReference type="SUPFAM" id="SSF55816">
    <property type="entry name" value="5'-nucleotidase (syn. UDP-sugar hydrolase), C-terminal domain"/>
    <property type="match status" value="1"/>
</dbReference>
<dbReference type="Gene3D" id="3.60.21.10">
    <property type="match status" value="1"/>
</dbReference>
<dbReference type="AlphaFoldDB" id="A0A645DMU2"/>
<dbReference type="GO" id="GO:0008253">
    <property type="term" value="F:5'-nucleotidase activity"/>
    <property type="evidence" value="ECO:0007669"/>
    <property type="project" value="TreeGrafter"/>
</dbReference>
<name>A0A645DMU2_9ZZZZ</name>
<dbReference type="GO" id="GO:0030288">
    <property type="term" value="C:outer membrane-bounded periplasmic space"/>
    <property type="evidence" value="ECO:0007669"/>
    <property type="project" value="TreeGrafter"/>
</dbReference>
<comment type="caution">
    <text evidence="2">The sequence shown here is derived from an EMBL/GenBank/DDBJ whole genome shotgun (WGS) entry which is preliminary data.</text>
</comment>
<evidence type="ECO:0000259" key="1">
    <source>
        <dbReference type="Pfam" id="PF02872"/>
    </source>
</evidence>
<dbReference type="Gene3D" id="3.90.780.10">
    <property type="entry name" value="5'-Nucleotidase, C-terminal domain"/>
    <property type="match status" value="1"/>
</dbReference>